<dbReference type="Pfam" id="PF18555">
    <property type="entry name" value="MobL"/>
    <property type="match status" value="1"/>
</dbReference>
<dbReference type="EMBL" id="DVMJ01000106">
    <property type="protein sequence ID" value="HIU14674.1"/>
    <property type="molecule type" value="Genomic_DNA"/>
</dbReference>
<evidence type="ECO:0000256" key="1">
    <source>
        <dbReference type="SAM" id="MobiDB-lite"/>
    </source>
</evidence>
<organism evidence="2 3">
    <name type="scientific">Candidatus Fimiplasma intestinipullorum</name>
    <dbReference type="NCBI Taxonomy" id="2840825"/>
    <lineage>
        <taxon>Bacteria</taxon>
        <taxon>Bacillati</taxon>
        <taxon>Bacillota</taxon>
        <taxon>Clostridia</taxon>
        <taxon>Eubacteriales</taxon>
        <taxon>Candidatus Fimiplasma</taxon>
    </lineage>
</organism>
<evidence type="ECO:0000313" key="2">
    <source>
        <dbReference type="EMBL" id="HIU14674.1"/>
    </source>
</evidence>
<evidence type="ECO:0000313" key="3">
    <source>
        <dbReference type="Proteomes" id="UP000824175"/>
    </source>
</evidence>
<feature type="region of interest" description="Disordered" evidence="1">
    <location>
        <begin position="330"/>
        <end position="353"/>
    </location>
</feature>
<accession>A0A9D1HSF2</accession>
<gene>
    <name evidence="2" type="ORF">IAD15_11515</name>
</gene>
<reference evidence="2" key="1">
    <citation type="submission" date="2020-10" db="EMBL/GenBank/DDBJ databases">
        <authorList>
            <person name="Gilroy R."/>
        </authorList>
    </citation>
    <scope>NUCLEOTIDE SEQUENCE</scope>
    <source>
        <strain evidence="2">CHK195-11698</strain>
    </source>
</reference>
<feature type="region of interest" description="Disordered" evidence="1">
    <location>
        <begin position="1"/>
        <end position="28"/>
    </location>
</feature>
<sequence>MTSEVFSDYANYTGREEAKEPEKTLEENENTGYLNYTASHHTGYTRSSMGILDTHEKLMLFKKEIAECFKNTGDLAWENVLSLESFDEAEKYGLSTNEDWEAALSKALPKFFKYAGYDPNNMVWWWDYHTNKFHPHVHIIWMEKEKTRERGKLSKNELAALKRFTALELEARKKLVNQIDSDYKMFFENKDLKFKEIIVNVDRYLANNTNHDLDSLFKILPKTGRLQMNSYHMADFKPLIKEIIHDIIQNDDKIFTSYQQWMEDIDLLRNNMNSIQNSDIDSFKANEIERLYTRIGNRILKYYKEEYRSKPENINTEAVVFEKNDSANKNDLIQGEKNSRKSNNREKAIKKHRRHYNQRSIIKRVSHDVVSMIEQADSEMLERFREFLIENGYYDIQI</sequence>
<reference evidence="2" key="2">
    <citation type="journal article" date="2021" name="PeerJ">
        <title>Extensive microbial diversity within the chicken gut microbiome revealed by metagenomics and culture.</title>
        <authorList>
            <person name="Gilroy R."/>
            <person name="Ravi A."/>
            <person name="Getino M."/>
            <person name="Pursley I."/>
            <person name="Horton D.L."/>
            <person name="Alikhan N.F."/>
            <person name="Baker D."/>
            <person name="Gharbi K."/>
            <person name="Hall N."/>
            <person name="Watson M."/>
            <person name="Adriaenssens E.M."/>
            <person name="Foster-Nyarko E."/>
            <person name="Jarju S."/>
            <person name="Secka A."/>
            <person name="Antonio M."/>
            <person name="Oren A."/>
            <person name="Chaudhuri R.R."/>
            <person name="La Ragione R."/>
            <person name="Hildebrand F."/>
            <person name="Pallen M.J."/>
        </authorList>
    </citation>
    <scope>NUCLEOTIDE SEQUENCE</scope>
    <source>
        <strain evidence="2">CHK195-11698</strain>
    </source>
</reference>
<feature type="compositionally biased region" description="Basic and acidic residues" evidence="1">
    <location>
        <begin position="14"/>
        <end position="26"/>
    </location>
</feature>
<dbReference type="AlphaFoldDB" id="A0A9D1HSF2"/>
<comment type="caution">
    <text evidence="2">The sequence shown here is derived from an EMBL/GenBank/DDBJ whole genome shotgun (WGS) entry which is preliminary data.</text>
</comment>
<name>A0A9D1HSF2_9FIRM</name>
<feature type="compositionally biased region" description="Basic and acidic residues" evidence="1">
    <location>
        <begin position="337"/>
        <end position="347"/>
    </location>
</feature>
<dbReference type="Proteomes" id="UP000824175">
    <property type="component" value="Unassembled WGS sequence"/>
</dbReference>
<protein>
    <submittedName>
        <fullName evidence="2">Uncharacterized protein</fullName>
    </submittedName>
</protein>
<dbReference type="InterPro" id="IPR041073">
    <property type="entry name" value="MobL"/>
</dbReference>
<proteinExistence type="predicted"/>